<dbReference type="PROSITE" id="PS00909">
    <property type="entry name" value="MR_MLE_2"/>
    <property type="match status" value="1"/>
</dbReference>
<sequence length="386" mass="42100">MRIVDVKTAVVAYHGQATLVRIDTDEGISGFGEANPDAGAGAVVGMIDFLRSELIGEDPRNVERCWEKLRRRKVFAGPQGGVFVIALSGIELALWDLAGKAAGQPIYRMLGGKYRDRIRLYADCGEGDDPTGSASGCVDRAQRMVAAGFTALKFDIDDLHHEAKFDAFNHTVNAAELRSMVERVAAVREAIGPDVDLAIDLHARYDVPSACRIARALEPFELMWLEEPVPAENIDALVRVRAQTSTPICAGENLYLRWGFRRLLESGAVDVIEPDIPKCGGLAESKRIANLAEMHYVPFAPHLVSTPLGTMAASHQCAAIPNFYVQEWHALEEREVWDSYVVAPDGSGSIVKDGYITLPEDTPGVGVELDMDAVRKHAVPGYGVFE</sequence>
<dbReference type="EMBL" id="JAGSOV010000023">
    <property type="protein sequence ID" value="MCO1655675.1"/>
    <property type="molecule type" value="Genomic_DNA"/>
</dbReference>
<evidence type="ECO:0000313" key="3">
    <source>
        <dbReference type="EMBL" id="MCO1655675.1"/>
    </source>
</evidence>
<keyword evidence="1" id="KW-0456">Lyase</keyword>
<feature type="domain" description="Mandelate racemase/muconate lactonizing enzyme C-terminal" evidence="2">
    <location>
        <begin position="134"/>
        <end position="247"/>
    </location>
</feature>
<keyword evidence="4" id="KW-1185">Reference proteome</keyword>
<dbReference type="PANTHER" id="PTHR48080:SF2">
    <property type="entry name" value="D-GALACTONATE DEHYDRATASE"/>
    <property type="match status" value="1"/>
</dbReference>
<organism evidence="3 4">
    <name type="scientific">Pseudonocardia humida</name>
    <dbReference type="NCBI Taxonomy" id="2800819"/>
    <lineage>
        <taxon>Bacteria</taxon>
        <taxon>Bacillati</taxon>
        <taxon>Actinomycetota</taxon>
        <taxon>Actinomycetes</taxon>
        <taxon>Pseudonocardiales</taxon>
        <taxon>Pseudonocardiaceae</taxon>
        <taxon>Pseudonocardia</taxon>
    </lineage>
</organism>
<evidence type="ECO:0000256" key="1">
    <source>
        <dbReference type="ARBA" id="ARBA00023239"/>
    </source>
</evidence>
<gene>
    <name evidence="3" type="ORF">KDL28_11495</name>
</gene>
<reference evidence="3" key="1">
    <citation type="submission" date="2021-04" db="EMBL/GenBank/DDBJ databases">
        <title>Pseudonocardia sp. nov., isolated from sandy soil of mangrove forest.</title>
        <authorList>
            <person name="Zan Z."/>
            <person name="Huang R."/>
            <person name="Liu W."/>
        </authorList>
    </citation>
    <scope>NUCLEOTIDE SEQUENCE</scope>
    <source>
        <strain evidence="3">S2-4</strain>
    </source>
</reference>
<dbReference type="InterPro" id="IPR029017">
    <property type="entry name" value="Enolase-like_N"/>
</dbReference>
<dbReference type="SFLD" id="SFLDS00001">
    <property type="entry name" value="Enolase"/>
    <property type="match status" value="1"/>
</dbReference>
<evidence type="ECO:0000313" key="4">
    <source>
        <dbReference type="Proteomes" id="UP001165283"/>
    </source>
</evidence>
<dbReference type="InterPro" id="IPR034593">
    <property type="entry name" value="DgoD-like"/>
</dbReference>
<dbReference type="Pfam" id="PF02746">
    <property type="entry name" value="MR_MLE_N"/>
    <property type="match status" value="1"/>
</dbReference>
<dbReference type="InterPro" id="IPR018110">
    <property type="entry name" value="Mandel_Rmase/mucon_lact_enz_CS"/>
</dbReference>
<dbReference type="CDD" id="cd03316">
    <property type="entry name" value="MR_like"/>
    <property type="match status" value="1"/>
</dbReference>
<dbReference type="SUPFAM" id="SSF51604">
    <property type="entry name" value="Enolase C-terminal domain-like"/>
    <property type="match status" value="1"/>
</dbReference>
<accession>A0ABT0ZY52</accession>
<dbReference type="Gene3D" id="3.30.390.10">
    <property type="entry name" value="Enolase-like, N-terminal domain"/>
    <property type="match status" value="1"/>
</dbReference>
<dbReference type="Proteomes" id="UP001165283">
    <property type="component" value="Unassembled WGS sequence"/>
</dbReference>
<dbReference type="SMART" id="SM00922">
    <property type="entry name" value="MR_MLE"/>
    <property type="match status" value="1"/>
</dbReference>
<dbReference type="RefSeq" id="WP_252437659.1">
    <property type="nucleotide sequence ID" value="NZ_JAGSOV010000023.1"/>
</dbReference>
<dbReference type="InterPro" id="IPR036849">
    <property type="entry name" value="Enolase-like_C_sf"/>
</dbReference>
<dbReference type="InterPro" id="IPR029065">
    <property type="entry name" value="Enolase_C-like"/>
</dbReference>
<evidence type="ECO:0000259" key="2">
    <source>
        <dbReference type="SMART" id="SM00922"/>
    </source>
</evidence>
<dbReference type="PANTHER" id="PTHR48080">
    <property type="entry name" value="D-GALACTONATE DEHYDRATASE-RELATED"/>
    <property type="match status" value="1"/>
</dbReference>
<protein>
    <submittedName>
        <fullName evidence="3">Mandelate racemase/muconate lactonizing enzyme family protein</fullName>
    </submittedName>
</protein>
<dbReference type="InterPro" id="IPR013342">
    <property type="entry name" value="Mandelate_racemase_C"/>
</dbReference>
<name>A0ABT0ZY52_9PSEU</name>
<dbReference type="Pfam" id="PF13378">
    <property type="entry name" value="MR_MLE_C"/>
    <property type="match status" value="1"/>
</dbReference>
<proteinExistence type="predicted"/>
<dbReference type="Gene3D" id="3.20.20.120">
    <property type="entry name" value="Enolase-like C-terminal domain"/>
    <property type="match status" value="1"/>
</dbReference>
<comment type="caution">
    <text evidence="3">The sequence shown here is derived from an EMBL/GenBank/DDBJ whole genome shotgun (WGS) entry which is preliminary data.</text>
</comment>
<dbReference type="InterPro" id="IPR013341">
    <property type="entry name" value="Mandelate_racemase_N_dom"/>
</dbReference>
<dbReference type="SFLD" id="SFLDG00179">
    <property type="entry name" value="mandelate_racemase"/>
    <property type="match status" value="1"/>
</dbReference>
<dbReference type="SUPFAM" id="SSF54826">
    <property type="entry name" value="Enolase N-terminal domain-like"/>
    <property type="match status" value="1"/>
</dbReference>